<proteinExistence type="predicted"/>
<dbReference type="AlphaFoldDB" id="M8D6Y4"/>
<protein>
    <recommendedName>
        <fullName evidence="2">Rx N-terminal domain-containing protein</fullName>
    </recommendedName>
</protein>
<evidence type="ECO:0000313" key="1">
    <source>
        <dbReference type="EnsemblPlants" id="EMT32211"/>
    </source>
</evidence>
<accession>M8D6Y4</accession>
<reference evidence="1" key="1">
    <citation type="submission" date="2015-06" db="UniProtKB">
        <authorList>
            <consortium name="EnsemblPlants"/>
        </authorList>
    </citation>
    <scope>IDENTIFICATION</scope>
</reference>
<sequence length="147" mass="16456">MLFSSVGDDMERLNKTLGRSGMRDMTKPSPCFYFLSDSALYSEEQQFASSLQGRLNAAFAEVCNAVELADSHNLEDLEWLAYWAGTFREAKEQGCDVLGSIVNAKDNQEPIVGSEQEDELSSFVHRLEGLVRDVEYFKKLVDLCPAS</sequence>
<evidence type="ECO:0008006" key="2">
    <source>
        <dbReference type="Google" id="ProtNLM"/>
    </source>
</evidence>
<name>M8D6Y4_AEGTA</name>
<organism evidence="1">
    <name type="scientific">Aegilops tauschii</name>
    <name type="common">Tausch's goatgrass</name>
    <name type="synonym">Aegilops squarrosa</name>
    <dbReference type="NCBI Taxonomy" id="37682"/>
    <lineage>
        <taxon>Eukaryota</taxon>
        <taxon>Viridiplantae</taxon>
        <taxon>Streptophyta</taxon>
        <taxon>Embryophyta</taxon>
        <taxon>Tracheophyta</taxon>
        <taxon>Spermatophyta</taxon>
        <taxon>Magnoliopsida</taxon>
        <taxon>Liliopsida</taxon>
        <taxon>Poales</taxon>
        <taxon>Poaceae</taxon>
        <taxon>BOP clade</taxon>
        <taxon>Pooideae</taxon>
        <taxon>Triticodae</taxon>
        <taxon>Triticeae</taxon>
        <taxon>Triticinae</taxon>
        <taxon>Aegilops</taxon>
    </lineage>
</organism>
<dbReference type="EnsemblPlants" id="EMT32211">
    <property type="protein sequence ID" value="EMT32211"/>
    <property type="gene ID" value="F775_01108"/>
</dbReference>